<comment type="caution">
    <text evidence="4">The sequence shown here is derived from an EMBL/GenBank/DDBJ whole genome shotgun (WGS) entry which is preliminary data.</text>
</comment>
<proteinExistence type="predicted"/>
<dbReference type="InterPro" id="IPR011250">
    <property type="entry name" value="OMP/PagP_B-barrel"/>
</dbReference>
<feature type="domain" description="Outer membrane protein beta-barrel" evidence="3">
    <location>
        <begin position="4"/>
        <end position="221"/>
    </location>
</feature>
<feature type="signal peptide" evidence="2">
    <location>
        <begin position="1"/>
        <end position="19"/>
    </location>
</feature>
<dbReference type="Pfam" id="PF13505">
    <property type="entry name" value="OMP_b-brl"/>
    <property type="match status" value="1"/>
</dbReference>
<gene>
    <name evidence="4" type="ORF">ACCI51_02085</name>
</gene>
<dbReference type="SUPFAM" id="SSF56925">
    <property type="entry name" value="OMPA-like"/>
    <property type="match status" value="1"/>
</dbReference>
<name>A0ABV4NJ02_9GAMM</name>
<evidence type="ECO:0000256" key="2">
    <source>
        <dbReference type="SAM" id="SignalP"/>
    </source>
</evidence>
<evidence type="ECO:0000256" key="1">
    <source>
        <dbReference type="ARBA" id="ARBA00022729"/>
    </source>
</evidence>
<dbReference type="EMBL" id="JBGMEL010000001">
    <property type="protein sequence ID" value="MFA0789315.1"/>
    <property type="molecule type" value="Genomic_DNA"/>
</dbReference>
<evidence type="ECO:0000259" key="3">
    <source>
        <dbReference type="Pfam" id="PF13505"/>
    </source>
</evidence>
<accession>A0ABV4NJ02</accession>
<dbReference type="RefSeq" id="WP_299586627.1">
    <property type="nucleotide sequence ID" value="NZ_JBGMEL010000001.1"/>
</dbReference>
<evidence type="ECO:0000313" key="4">
    <source>
        <dbReference type="EMBL" id="MFA0789315.1"/>
    </source>
</evidence>
<feature type="chain" id="PRO_5046122488" evidence="2">
    <location>
        <begin position="20"/>
        <end position="221"/>
    </location>
</feature>
<organism evidence="4 5">
    <name type="scientific">Microbulbifer echini</name>
    <dbReference type="NCBI Taxonomy" id="1529067"/>
    <lineage>
        <taxon>Bacteria</taxon>
        <taxon>Pseudomonadati</taxon>
        <taxon>Pseudomonadota</taxon>
        <taxon>Gammaproteobacteria</taxon>
        <taxon>Cellvibrionales</taxon>
        <taxon>Microbulbiferaceae</taxon>
        <taxon>Microbulbifer</taxon>
    </lineage>
</organism>
<keyword evidence="5" id="KW-1185">Reference proteome</keyword>
<sequence>MKRFILASAIAFSASNTTAMENSFYLKSSYGKVDTDISAQEARDTFGTKLSDPNGWSFTLGYRLNNFFAVEGGYADLGEAEAKDSQNVFIPDSYGTYYFDSSYKATIDAQTKMLGVFLSTDTSKTFYAGLRAGYQVWDAELKQSGSFSERFEWNDEFDQVADDLYYQGDFSNNETTDGTDLYYGVSAGWNYNNWSLSLEHTIFEMDDRKPSLSSLALTYNF</sequence>
<evidence type="ECO:0000313" key="5">
    <source>
        <dbReference type="Proteomes" id="UP001569414"/>
    </source>
</evidence>
<dbReference type="InterPro" id="IPR027385">
    <property type="entry name" value="Beta-barrel_OMP"/>
</dbReference>
<dbReference type="Gene3D" id="2.40.160.20">
    <property type="match status" value="1"/>
</dbReference>
<reference evidence="4 5" key="1">
    <citation type="submission" date="2024-08" db="EMBL/GenBank/DDBJ databases">
        <authorList>
            <person name="Ishaq N."/>
        </authorList>
    </citation>
    <scope>NUCLEOTIDE SEQUENCE [LARGE SCALE GENOMIC DNA]</scope>
    <source>
        <strain evidence="4 5">JCM 30400</strain>
    </source>
</reference>
<protein>
    <submittedName>
        <fullName evidence="4">Outer membrane beta-barrel protein</fullName>
    </submittedName>
</protein>
<dbReference type="Proteomes" id="UP001569414">
    <property type="component" value="Unassembled WGS sequence"/>
</dbReference>
<keyword evidence="1 2" id="KW-0732">Signal</keyword>